<protein>
    <submittedName>
        <fullName evidence="1">Uncharacterized protein</fullName>
    </submittedName>
</protein>
<accession>D6TYQ4</accession>
<proteinExistence type="predicted"/>
<dbReference type="InParanoid" id="D6TYQ4"/>
<reference evidence="1 2" key="1">
    <citation type="journal article" date="2011" name="Stand. Genomic Sci.">
        <title>Non-contiguous finished genome sequence and contextual data of the filamentous soil bacterium Ktedonobacter racemifer type strain (SOSP1-21).</title>
        <authorList>
            <person name="Chang Y.J."/>
            <person name="Land M."/>
            <person name="Hauser L."/>
            <person name="Chertkov O."/>
            <person name="Del Rio T.G."/>
            <person name="Nolan M."/>
            <person name="Copeland A."/>
            <person name="Tice H."/>
            <person name="Cheng J.F."/>
            <person name="Lucas S."/>
            <person name="Han C."/>
            <person name="Goodwin L."/>
            <person name="Pitluck S."/>
            <person name="Ivanova N."/>
            <person name="Ovchinikova G."/>
            <person name="Pati A."/>
            <person name="Chen A."/>
            <person name="Palaniappan K."/>
            <person name="Mavromatis K."/>
            <person name="Liolios K."/>
            <person name="Brettin T."/>
            <person name="Fiebig A."/>
            <person name="Rohde M."/>
            <person name="Abt B."/>
            <person name="Goker M."/>
            <person name="Detter J.C."/>
            <person name="Woyke T."/>
            <person name="Bristow J."/>
            <person name="Eisen J.A."/>
            <person name="Markowitz V."/>
            <person name="Hugenholtz P."/>
            <person name="Kyrpides N.C."/>
            <person name="Klenk H.P."/>
            <person name="Lapidus A."/>
        </authorList>
    </citation>
    <scope>NUCLEOTIDE SEQUENCE [LARGE SCALE GENOMIC DNA]</scope>
    <source>
        <strain evidence="2">DSM 44963</strain>
    </source>
</reference>
<name>D6TYQ4_KTERA</name>
<comment type="caution">
    <text evidence="1">The sequence shown here is derived from an EMBL/GenBank/DDBJ whole genome shotgun (WGS) entry which is preliminary data.</text>
</comment>
<dbReference type="STRING" id="485913.Krac_6289"/>
<dbReference type="AlphaFoldDB" id="D6TYQ4"/>
<organism evidence="1 2">
    <name type="scientific">Ktedonobacter racemifer DSM 44963</name>
    <dbReference type="NCBI Taxonomy" id="485913"/>
    <lineage>
        <taxon>Bacteria</taxon>
        <taxon>Bacillati</taxon>
        <taxon>Chloroflexota</taxon>
        <taxon>Ktedonobacteria</taxon>
        <taxon>Ktedonobacterales</taxon>
        <taxon>Ktedonobacteraceae</taxon>
        <taxon>Ktedonobacter</taxon>
    </lineage>
</organism>
<dbReference type="Proteomes" id="UP000004508">
    <property type="component" value="Unassembled WGS sequence"/>
</dbReference>
<evidence type="ECO:0000313" key="1">
    <source>
        <dbReference type="EMBL" id="EFH85129.1"/>
    </source>
</evidence>
<evidence type="ECO:0000313" key="2">
    <source>
        <dbReference type="Proteomes" id="UP000004508"/>
    </source>
</evidence>
<dbReference type="EMBL" id="ADVG01000003">
    <property type="protein sequence ID" value="EFH85129.1"/>
    <property type="molecule type" value="Genomic_DNA"/>
</dbReference>
<keyword evidence="2" id="KW-1185">Reference proteome</keyword>
<gene>
    <name evidence="1" type="ORF">Krac_6289</name>
</gene>
<sequence length="133" mass="15084">MSNHTIEMEPMTTCVNESNILLPRFLRVPTLPKFGILLFVEFLPPKKRFLELCLSIALDMASSEVVSSARSHVLRTPALFLLEKCSHFFFGKTISWTFIGWPWLLSRVTNSCFGDQASGKPEGETERGIIDYV</sequence>